<evidence type="ECO:0000256" key="1">
    <source>
        <dbReference type="ARBA" id="ARBA00022614"/>
    </source>
</evidence>
<comment type="caution">
    <text evidence="4">The sequence shown here is derived from an EMBL/GenBank/DDBJ whole genome shotgun (WGS) entry which is preliminary data.</text>
</comment>
<keyword evidence="1" id="KW-0433">Leucine-rich repeat</keyword>
<evidence type="ECO:0000256" key="2">
    <source>
        <dbReference type="ARBA" id="ARBA00022737"/>
    </source>
</evidence>
<dbReference type="SUPFAM" id="SSF52058">
    <property type="entry name" value="L domain-like"/>
    <property type="match status" value="1"/>
</dbReference>
<dbReference type="EMBL" id="JAPQKH010000006">
    <property type="protein sequence ID" value="KAJ5094508.1"/>
    <property type="molecule type" value="Genomic_DNA"/>
</dbReference>
<evidence type="ECO:0008006" key="6">
    <source>
        <dbReference type="Google" id="ProtNLM"/>
    </source>
</evidence>
<name>A0A9W9F6H5_9EURO</name>
<gene>
    <name evidence="4" type="ORF">N7456_010369</name>
</gene>
<feature type="compositionally biased region" description="Pro residues" evidence="3">
    <location>
        <begin position="1"/>
        <end position="10"/>
    </location>
</feature>
<sequence length="558" mass="61739">MDSEVPLPPPRRIRHRSPRGVASASASASANTDPSTQTTSLASSFRKARRFSRFDDQSSQPSSDPALFSSDDIPASGLENYHAGVTTGGGRKRRYRGTWWGEQVVDPKRKRADFKEKRNVDSGVWMGSDESGAESLLPSEDSPWGEDLLKTVLDPKAGKIGAGSGAGVGAGASSGILLNSASAPATGPSVLPLPILKGPDELEEHRFARSVVNDCLEKGEDVVDLGNFNIRNIPSGLLQPLQHLTKLPSMKEAPLTENAYTSLQPFLSIYLSGNSLIQLHHELFELNSLKVLSVRNNKLSEIPSTIKKLTSLEVLNVSVNRLASLPWEILSLLHTGDLKHLTARPNPFPNIEDCKVAKWHWTLREREEDQEDEDQEDHDEPVCDLEPFFNAPRFTKYDGPSGPLPPNTWSPIHVATGPTKRLDMEGNPVEEPSPSLSNLLQTQRNTNAPSLREVALRAVCKLPDLDHLIEEELADFPALVIPLMQQVKKIRAAGGQSCSVCEKEYIIPRTEWLEWWDISPYENGMKRPRSSGETLRPLPFKRFGCSWDCVPELELEHD</sequence>
<dbReference type="InterPro" id="IPR050216">
    <property type="entry name" value="LRR_domain-containing"/>
</dbReference>
<evidence type="ECO:0000313" key="4">
    <source>
        <dbReference type="EMBL" id="KAJ5094508.1"/>
    </source>
</evidence>
<evidence type="ECO:0000256" key="3">
    <source>
        <dbReference type="SAM" id="MobiDB-lite"/>
    </source>
</evidence>
<feature type="region of interest" description="Disordered" evidence="3">
    <location>
        <begin position="1"/>
        <end position="92"/>
    </location>
</feature>
<reference evidence="4" key="1">
    <citation type="submission" date="2022-11" db="EMBL/GenBank/DDBJ databases">
        <authorList>
            <person name="Petersen C."/>
        </authorList>
    </citation>
    <scope>NUCLEOTIDE SEQUENCE</scope>
    <source>
        <strain evidence="4">IBT 30069</strain>
    </source>
</reference>
<dbReference type="GO" id="GO:0005737">
    <property type="term" value="C:cytoplasm"/>
    <property type="evidence" value="ECO:0007669"/>
    <property type="project" value="TreeGrafter"/>
</dbReference>
<dbReference type="Proteomes" id="UP001149165">
    <property type="component" value="Unassembled WGS sequence"/>
</dbReference>
<dbReference type="SMART" id="SM00369">
    <property type="entry name" value="LRR_TYP"/>
    <property type="match status" value="2"/>
</dbReference>
<dbReference type="OrthoDB" id="1274115at2759"/>
<organism evidence="4 5">
    <name type="scientific">Penicillium angulare</name>
    <dbReference type="NCBI Taxonomy" id="116970"/>
    <lineage>
        <taxon>Eukaryota</taxon>
        <taxon>Fungi</taxon>
        <taxon>Dikarya</taxon>
        <taxon>Ascomycota</taxon>
        <taxon>Pezizomycotina</taxon>
        <taxon>Eurotiomycetes</taxon>
        <taxon>Eurotiomycetidae</taxon>
        <taxon>Eurotiales</taxon>
        <taxon>Aspergillaceae</taxon>
        <taxon>Penicillium</taxon>
    </lineage>
</organism>
<accession>A0A9W9F6H5</accession>
<dbReference type="PROSITE" id="PS51450">
    <property type="entry name" value="LRR"/>
    <property type="match status" value="1"/>
</dbReference>
<proteinExistence type="predicted"/>
<dbReference type="InterPro" id="IPR032675">
    <property type="entry name" value="LRR_dom_sf"/>
</dbReference>
<dbReference type="Gene3D" id="3.80.10.10">
    <property type="entry name" value="Ribonuclease Inhibitor"/>
    <property type="match status" value="1"/>
</dbReference>
<dbReference type="PANTHER" id="PTHR48051:SF1">
    <property type="entry name" value="RAS SUPPRESSOR PROTEIN 1"/>
    <property type="match status" value="1"/>
</dbReference>
<dbReference type="Pfam" id="PF13855">
    <property type="entry name" value="LRR_8"/>
    <property type="match status" value="1"/>
</dbReference>
<keyword evidence="2" id="KW-0677">Repeat</keyword>
<dbReference type="PANTHER" id="PTHR48051">
    <property type="match status" value="1"/>
</dbReference>
<dbReference type="AlphaFoldDB" id="A0A9W9F6H5"/>
<evidence type="ECO:0000313" key="5">
    <source>
        <dbReference type="Proteomes" id="UP001149165"/>
    </source>
</evidence>
<protein>
    <recommendedName>
        <fullName evidence="6">Leucine-rich repeat, typical subtype</fullName>
    </recommendedName>
</protein>
<keyword evidence="5" id="KW-1185">Reference proteome</keyword>
<reference evidence="4" key="2">
    <citation type="journal article" date="2023" name="IMA Fungus">
        <title>Comparative genomic study of the Penicillium genus elucidates a diverse pangenome and 15 lateral gene transfer events.</title>
        <authorList>
            <person name="Petersen C."/>
            <person name="Sorensen T."/>
            <person name="Nielsen M.R."/>
            <person name="Sondergaard T.E."/>
            <person name="Sorensen J.L."/>
            <person name="Fitzpatrick D.A."/>
            <person name="Frisvad J.C."/>
            <person name="Nielsen K.L."/>
        </authorList>
    </citation>
    <scope>NUCLEOTIDE SEQUENCE</scope>
    <source>
        <strain evidence="4">IBT 30069</strain>
    </source>
</reference>
<dbReference type="InterPro" id="IPR001611">
    <property type="entry name" value="Leu-rich_rpt"/>
</dbReference>
<dbReference type="InterPro" id="IPR003591">
    <property type="entry name" value="Leu-rich_rpt_typical-subtyp"/>
</dbReference>